<dbReference type="PRINTS" id="PR00037">
    <property type="entry name" value="HTHLACR"/>
</dbReference>
<dbReference type="SMART" id="SM01134">
    <property type="entry name" value="DeoRC"/>
    <property type="match status" value="1"/>
</dbReference>
<sequence length="256" mass="28415">MLYGEERKIKILEYVQQHSRASVQELCQSFEVSEATIRRDLKELEEAKLLRRTHGGAVSLQSVNFEPTFVEKEDKFLKEKQAIARKAIEFIEEGDTILLDSGTTTLHLAKELKPLTRLTMVTNSIMIAHELEGVPGIEVMMIGGTLRRETLALVGPLAEQALNMIRVDKAFVAINGLDITEGLTTPNLLEAATKRKMIQSAKTVFLLADHSKVGKVAFAKVAEVQEIDKCISDNAMPVSVINQLEKLGVDVYTVNP</sequence>
<evidence type="ECO:0000313" key="5">
    <source>
        <dbReference type="EMBL" id="MFC4767968.1"/>
    </source>
</evidence>
<evidence type="ECO:0000313" key="6">
    <source>
        <dbReference type="Proteomes" id="UP001596002"/>
    </source>
</evidence>
<dbReference type="SUPFAM" id="SSF100950">
    <property type="entry name" value="NagB/RpiA/CoA transferase-like"/>
    <property type="match status" value="1"/>
</dbReference>
<gene>
    <name evidence="5" type="ORF">ACFO8Q_11450</name>
</gene>
<keyword evidence="6" id="KW-1185">Reference proteome</keyword>
<feature type="domain" description="HTH deoR-type" evidence="4">
    <location>
        <begin position="4"/>
        <end position="59"/>
    </location>
</feature>
<dbReference type="PANTHER" id="PTHR30363">
    <property type="entry name" value="HTH-TYPE TRANSCRIPTIONAL REGULATOR SRLR-RELATED"/>
    <property type="match status" value="1"/>
</dbReference>
<dbReference type="Gene3D" id="1.10.10.10">
    <property type="entry name" value="Winged helix-like DNA-binding domain superfamily/Winged helix DNA-binding domain"/>
    <property type="match status" value="1"/>
</dbReference>
<dbReference type="InterPro" id="IPR037171">
    <property type="entry name" value="NagB/RpiA_transferase-like"/>
</dbReference>
<keyword evidence="3" id="KW-0804">Transcription</keyword>
<evidence type="ECO:0000259" key="4">
    <source>
        <dbReference type="PROSITE" id="PS51000"/>
    </source>
</evidence>
<keyword evidence="2 5" id="KW-0238">DNA-binding</keyword>
<dbReference type="SMART" id="SM00420">
    <property type="entry name" value="HTH_DEOR"/>
    <property type="match status" value="1"/>
</dbReference>
<comment type="caution">
    <text evidence="5">The sequence shown here is derived from an EMBL/GenBank/DDBJ whole genome shotgun (WGS) entry which is preliminary data.</text>
</comment>
<dbReference type="EMBL" id="JBHSHC010000093">
    <property type="protein sequence ID" value="MFC4767968.1"/>
    <property type="molecule type" value="Genomic_DNA"/>
</dbReference>
<dbReference type="Pfam" id="PF00455">
    <property type="entry name" value="DeoRC"/>
    <property type="match status" value="1"/>
</dbReference>
<dbReference type="InterPro" id="IPR001034">
    <property type="entry name" value="DeoR_HTH"/>
</dbReference>
<evidence type="ECO:0000256" key="3">
    <source>
        <dbReference type="ARBA" id="ARBA00023163"/>
    </source>
</evidence>
<name>A0ABV9Q2G8_9BACL</name>
<dbReference type="GO" id="GO:0003677">
    <property type="term" value="F:DNA binding"/>
    <property type="evidence" value="ECO:0007669"/>
    <property type="project" value="UniProtKB-KW"/>
</dbReference>
<dbReference type="InterPro" id="IPR050313">
    <property type="entry name" value="Carb_Metab_HTH_regulators"/>
</dbReference>
<dbReference type="PROSITE" id="PS51000">
    <property type="entry name" value="HTH_DEOR_2"/>
    <property type="match status" value="1"/>
</dbReference>
<accession>A0ABV9Q2G8</accession>
<dbReference type="Proteomes" id="UP001596002">
    <property type="component" value="Unassembled WGS sequence"/>
</dbReference>
<dbReference type="InterPro" id="IPR014036">
    <property type="entry name" value="DeoR-like_C"/>
</dbReference>
<dbReference type="RefSeq" id="WP_380025885.1">
    <property type="nucleotide sequence ID" value="NZ_JBHSHC010000093.1"/>
</dbReference>
<dbReference type="SUPFAM" id="SSF46785">
    <property type="entry name" value="Winged helix' DNA-binding domain"/>
    <property type="match status" value="1"/>
</dbReference>
<keyword evidence="1" id="KW-0805">Transcription regulation</keyword>
<evidence type="ECO:0000256" key="2">
    <source>
        <dbReference type="ARBA" id="ARBA00023125"/>
    </source>
</evidence>
<dbReference type="InterPro" id="IPR036388">
    <property type="entry name" value="WH-like_DNA-bd_sf"/>
</dbReference>
<dbReference type="PANTHER" id="PTHR30363:SF44">
    <property type="entry name" value="AGA OPERON TRANSCRIPTIONAL REPRESSOR-RELATED"/>
    <property type="match status" value="1"/>
</dbReference>
<dbReference type="InterPro" id="IPR036390">
    <property type="entry name" value="WH_DNA-bd_sf"/>
</dbReference>
<proteinExistence type="predicted"/>
<reference evidence="6" key="1">
    <citation type="journal article" date="2019" name="Int. J. Syst. Evol. Microbiol.">
        <title>The Global Catalogue of Microorganisms (GCM) 10K type strain sequencing project: providing services to taxonomists for standard genome sequencing and annotation.</title>
        <authorList>
            <consortium name="The Broad Institute Genomics Platform"/>
            <consortium name="The Broad Institute Genome Sequencing Center for Infectious Disease"/>
            <person name="Wu L."/>
            <person name="Ma J."/>
        </authorList>
    </citation>
    <scope>NUCLEOTIDE SEQUENCE [LARGE SCALE GENOMIC DNA]</scope>
    <source>
        <strain evidence="6">WYCCWR 12678</strain>
    </source>
</reference>
<dbReference type="InterPro" id="IPR018356">
    <property type="entry name" value="Tscrpt_reg_HTH_DeoR_CS"/>
</dbReference>
<dbReference type="Pfam" id="PF08220">
    <property type="entry name" value="HTH_DeoR"/>
    <property type="match status" value="1"/>
</dbReference>
<protein>
    <submittedName>
        <fullName evidence="5">DeoR/GlpR family DNA-binding transcription regulator</fullName>
    </submittedName>
</protein>
<organism evidence="5 6">
    <name type="scientific">Effusibacillus consociatus</name>
    <dbReference type="NCBI Taxonomy" id="1117041"/>
    <lineage>
        <taxon>Bacteria</taxon>
        <taxon>Bacillati</taxon>
        <taxon>Bacillota</taxon>
        <taxon>Bacilli</taxon>
        <taxon>Bacillales</taxon>
        <taxon>Alicyclobacillaceae</taxon>
        <taxon>Effusibacillus</taxon>
    </lineage>
</organism>
<evidence type="ECO:0000256" key="1">
    <source>
        <dbReference type="ARBA" id="ARBA00023015"/>
    </source>
</evidence>
<dbReference type="PROSITE" id="PS00894">
    <property type="entry name" value="HTH_DEOR_1"/>
    <property type="match status" value="1"/>
</dbReference>
<dbReference type="Gene3D" id="3.40.50.1360">
    <property type="match status" value="1"/>
</dbReference>